<accession>A0ABT1UI30</accession>
<organism evidence="2 3">
    <name type="scientific">Methylomonas aurea</name>
    <dbReference type="NCBI Taxonomy" id="2952224"/>
    <lineage>
        <taxon>Bacteria</taxon>
        <taxon>Pseudomonadati</taxon>
        <taxon>Pseudomonadota</taxon>
        <taxon>Gammaproteobacteria</taxon>
        <taxon>Methylococcales</taxon>
        <taxon>Methylococcaceae</taxon>
        <taxon>Methylomonas</taxon>
    </lineage>
</organism>
<protein>
    <submittedName>
        <fullName evidence="2">Uncharacterized protein</fullName>
    </submittedName>
</protein>
<evidence type="ECO:0000256" key="1">
    <source>
        <dbReference type="SAM" id="SignalP"/>
    </source>
</evidence>
<evidence type="ECO:0000313" key="3">
    <source>
        <dbReference type="Proteomes" id="UP001524569"/>
    </source>
</evidence>
<evidence type="ECO:0000313" key="2">
    <source>
        <dbReference type="EMBL" id="MCQ8181897.1"/>
    </source>
</evidence>
<name>A0ABT1UI30_9GAMM</name>
<dbReference type="RefSeq" id="WP_256611184.1">
    <property type="nucleotide sequence ID" value="NZ_JANIBM010000013.1"/>
</dbReference>
<comment type="caution">
    <text evidence="2">The sequence shown here is derived from an EMBL/GenBank/DDBJ whole genome shotgun (WGS) entry which is preliminary data.</text>
</comment>
<dbReference type="EMBL" id="JANIBM010000013">
    <property type="protein sequence ID" value="MCQ8181897.1"/>
    <property type="molecule type" value="Genomic_DNA"/>
</dbReference>
<keyword evidence="3" id="KW-1185">Reference proteome</keyword>
<feature type="signal peptide" evidence="1">
    <location>
        <begin position="1"/>
        <end position="23"/>
    </location>
</feature>
<reference evidence="2 3" key="1">
    <citation type="submission" date="2022-07" db="EMBL/GenBank/DDBJ databases">
        <title>Methylomonas rivi sp. nov., Methylomonas rosea sp. nov., Methylomonas aureus sp. nov. and Methylomonas subterranea sp. nov., four novel methanotrophs isolated from a freshwater creek and the deep terrestrial subsurface.</title>
        <authorList>
            <person name="Abin C."/>
            <person name="Sankaranarayanan K."/>
            <person name="Garner C."/>
            <person name="Sindelar R."/>
            <person name="Kotary K."/>
            <person name="Garner R."/>
            <person name="Barclay S."/>
            <person name="Lawson P."/>
            <person name="Krumholz L."/>
        </authorList>
    </citation>
    <scope>NUCLEOTIDE SEQUENCE [LARGE SCALE GENOMIC DNA]</scope>
    <source>
        <strain evidence="2 3">SURF-1</strain>
    </source>
</reference>
<sequence>MSRNIKSHLISLAALLVSSMGYATDNSHFSGVYTGAAEWTDWNTAETGNPGKAHGILRSTRTIVDYFGEVYGEINHPPVDNNVASTYTNGKFWGWVPEASFNVVDSLNTPDSVGDIILIQGNFPQENKIVFSEPVLNPYIAIWSLGNITNPGPDSFTFNLKPELVVGGPANAAQGNYVFAGSESITVNGNTVYGVEGNGIVQFHGLVKEISWTDSAEGNNGIGGNYGFTVGSVKLSKNDCKKNGWQNYGIFKNQGDCISFVTTHFKNQPANEIQ</sequence>
<feature type="chain" id="PRO_5046820865" evidence="1">
    <location>
        <begin position="24"/>
        <end position="274"/>
    </location>
</feature>
<dbReference type="Proteomes" id="UP001524569">
    <property type="component" value="Unassembled WGS sequence"/>
</dbReference>
<gene>
    <name evidence="2" type="ORF">NP603_12330</name>
</gene>
<proteinExistence type="predicted"/>
<keyword evidence="1" id="KW-0732">Signal</keyword>